<name>A0ABZ2XS31_9RHOB</name>
<accession>A0ABZ2XS31</accession>
<proteinExistence type="predicted"/>
<gene>
    <name evidence="1" type="ORF">QEZ52_13550</name>
</gene>
<protein>
    <submittedName>
        <fullName evidence="1">Uncharacterized protein</fullName>
    </submittedName>
</protein>
<dbReference type="RefSeq" id="WP_406644906.1">
    <property type="nucleotide sequence ID" value="NZ_CP123584.1"/>
</dbReference>
<keyword evidence="2" id="KW-1185">Reference proteome</keyword>
<sequence length="53" mass="5934">MNQEVVIDETRAVAHGKLARLGALNPREFAMARAADLDMRYNMARNAGKSFVR</sequence>
<dbReference type="Proteomes" id="UP001623232">
    <property type="component" value="Chromosome"/>
</dbReference>
<evidence type="ECO:0000313" key="1">
    <source>
        <dbReference type="EMBL" id="WZK87630.1"/>
    </source>
</evidence>
<reference evidence="1 2" key="1">
    <citation type="submission" date="2023-04" db="EMBL/GenBank/DDBJ databases">
        <title>Complete genome sequence of Alisedimentitalea scapharcae.</title>
        <authorList>
            <person name="Rong J.-C."/>
            <person name="Yi M.-L."/>
            <person name="Zhao Q."/>
        </authorList>
    </citation>
    <scope>NUCLEOTIDE SEQUENCE [LARGE SCALE GENOMIC DNA]</scope>
    <source>
        <strain evidence="1 2">KCTC 42119</strain>
    </source>
</reference>
<dbReference type="EMBL" id="CP123584">
    <property type="protein sequence ID" value="WZK87630.1"/>
    <property type="molecule type" value="Genomic_DNA"/>
</dbReference>
<organism evidence="1 2">
    <name type="scientific">Aliisedimentitalea scapharcae</name>
    <dbReference type="NCBI Taxonomy" id="1524259"/>
    <lineage>
        <taxon>Bacteria</taxon>
        <taxon>Pseudomonadati</taxon>
        <taxon>Pseudomonadota</taxon>
        <taxon>Alphaproteobacteria</taxon>
        <taxon>Rhodobacterales</taxon>
        <taxon>Roseobacteraceae</taxon>
        <taxon>Aliisedimentitalea</taxon>
    </lineage>
</organism>
<evidence type="ECO:0000313" key="2">
    <source>
        <dbReference type="Proteomes" id="UP001623232"/>
    </source>
</evidence>